<dbReference type="InterPro" id="IPR035979">
    <property type="entry name" value="RBD_domain_sf"/>
</dbReference>
<dbReference type="Gene3D" id="3.30.70.330">
    <property type="match status" value="2"/>
</dbReference>
<keyword evidence="1 2" id="KW-0694">RNA-binding</keyword>
<name>A0A199UQE5_ANACO</name>
<comment type="caution">
    <text evidence="4">The sequence shown here is derived from an EMBL/GenBank/DDBJ whole genome shotgun (WGS) entry which is preliminary data.</text>
</comment>
<feature type="domain" description="RRM" evidence="3">
    <location>
        <begin position="1"/>
        <end position="43"/>
    </location>
</feature>
<dbReference type="GO" id="GO:0003743">
    <property type="term" value="F:translation initiation factor activity"/>
    <property type="evidence" value="ECO:0007669"/>
    <property type="project" value="UniProtKB-KW"/>
</dbReference>
<reference evidence="4 5" key="1">
    <citation type="journal article" date="2016" name="DNA Res.">
        <title>The draft genome of MD-2 pineapple using hybrid error correction of long reads.</title>
        <authorList>
            <person name="Redwan R.M."/>
            <person name="Saidin A."/>
            <person name="Kumar S.V."/>
        </authorList>
    </citation>
    <scope>NUCLEOTIDE SEQUENCE [LARGE SCALE GENOMIC DNA]</scope>
    <source>
        <strain evidence="5">cv. MD2</strain>
        <tissue evidence="4">Leaf</tissue>
    </source>
</reference>
<dbReference type="PANTHER" id="PTHR23236">
    <property type="entry name" value="EUKARYOTIC TRANSLATION INITIATION FACTOR 4B/4H"/>
    <property type="match status" value="1"/>
</dbReference>
<sequence length="155" mass="17879">MPYSATEQQIRELFDGVGAVRHLHLSRFPDSGNFSGLAFLTFQGNRFIRVERCRLDSTRKRRREFISEPEKVDGCCSAYVGNLSWDVTEDDIRGFFEESKIASIRFAFDKKTSNFRGFCHVDFEDDESLERAMKKDQVALHGRPIKIAYAVGNRN</sequence>
<dbReference type="STRING" id="4615.A0A199UQE5"/>
<dbReference type="EMBL" id="LSRQ01005764">
    <property type="protein sequence ID" value="OAY67047.1"/>
    <property type="molecule type" value="Genomic_DNA"/>
</dbReference>
<evidence type="ECO:0000259" key="3">
    <source>
        <dbReference type="PROSITE" id="PS50102"/>
    </source>
</evidence>
<keyword evidence="4" id="KW-0648">Protein biosynthesis</keyword>
<organism evidence="4 5">
    <name type="scientific">Ananas comosus</name>
    <name type="common">Pineapple</name>
    <name type="synonym">Ananas ananas</name>
    <dbReference type="NCBI Taxonomy" id="4615"/>
    <lineage>
        <taxon>Eukaryota</taxon>
        <taxon>Viridiplantae</taxon>
        <taxon>Streptophyta</taxon>
        <taxon>Embryophyta</taxon>
        <taxon>Tracheophyta</taxon>
        <taxon>Spermatophyta</taxon>
        <taxon>Magnoliopsida</taxon>
        <taxon>Liliopsida</taxon>
        <taxon>Poales</taxon>
        <taxon>Bromeliaceae</taxon>
        <taxon>Bromelioideae</taxon>
        <taxon>Ananas</taxon>
    </lineage>
</organism>
<protein>
    <submittedName>
        <fullName evidence="4">Eukaryotic translation initiation factor 4H</fullName>
    </submittedName>
</protein>
<dbReference type="SUPFAM" id="SSF54928">
    <property type="entry name" value="RNA-binding domain, RBD"/>
    <property type="match status" value="2"/>
</dbReference>
<evidence type="ECO:0000313" key="4">
    <source>
        <dbReference type="EMBL" id="OAY67047.1"/>
    </source>
</evidence>
<evidence type="ECO:0000313" key="5">
    <source>
        <dbReference type="Proteomes" id="UP000092600"/>
    </source>
</evidence>
<dbReference type="SMART" id="SM00360">
    <property type="entry name" value="RRM"/>
    <property type="match status" value="1"/>
</dbReference>
<dbReference type="Proteomes" id="UP000092600">
    <property type="component" value="Unassembled WGS sequence"/>
</dbReference>
<dbReference type="InterPro" id="IPR000504">
    <property type="entry name" value="RRM_dom"/>
</dbReference>
<gene>
    <name evidence="4" type="ORF">ACMD2_26196</name>
</gene>
<keyword evidence="4" id="KW-0396">Initiation factor</keyword>
<dbReference type="InterPro" id="IPR012677">
    <property type="entry name" value="Nucleotide-bd_a/b_plait_sf"/>
</dbReference>
<dbReference type="PANTHER" id="PTHR23236:SF108">
    <property type="entry name" value="OS03G0123200 PROTEIN"/>
    <property type="match status" value="1"/>
</dbReference>
<dbReference type="PROSITE" id="PS50102">
    <property type="entry name" value="RRM"/>
    <property type="match status" value="2"/>
</dbReference>
<dbReference type="AlphaFoldDB" id="A0A199UQE5"/>
<evidence type="ECO:0000256" key="1">
    <source>
        <dbReference type="ARBA" id="ARBA00022884"/>
    </source>
</evidence>
<dbReference type="Pfam" id="PF00076">
    <property type="entry name" value="RRM_1"/>
    <property type="match status" value="2"/>
</dbReference>
<feature type="domain" description="RRM" evidence="3">
    <location>
        <begin position="76"/>
        <end position="152"/>
    </location>
</feature>
<dbReference type="GO" id="GO:0003723">
    <property type="term" value="F:RNA binding"/>
    <property type="evidence" value="ECO:0007669"/>
    <property type="project" value="UniProtKB-UniRule"/>
</dbReference>
<evidence type="ECO:0000256" key="2">
    <source>
        <dbReference type="PROSITE-ProRule" id="PRU00176"/>
    </source>
</evidence>
<accession>A0A199UQE5</accession>
<proteinExistence type="predicted"/>